<dbReference type="PANTHER" id="PTHR43877">
    <property type="entry name" value="AMINOALKYLPHOSPHONATE N-ACETYLTRANSFERASE-RELATED-RELATED"/>
    <property type="match status" value="1"/>
</dbReference>
<evidence type="ECO:0000259" key="3">
    <source>
        <dbReference type="PROSITE" id="PS51186"/>
    </source>
</evidence>
<dbReference type="Proteomes" id="UP001279860">
    <property type="component" value="Unassembled WGS sequence"/>
</dbReference>
<dbReference type="SUPFAM" id="SSF55729">
    <property type="entry name" value="Acyl-CoA N-acyltransferases (Nat)"/>
    <property type="match status" value="1"/>
</dbReference>
<evidence type="ECO:0000256" key="2">
    <source>
        <dbReference type="ARBA" id="ARBA00023315"/>
    </source>
</evidence>
<dbReference type="CDD" id="cd04301">
    <property type="entry name" value="NAT_SF"/>
    <property type="match status" value="1"/>
</dbReference>
<keyword evidence="2" id="KW-0012">Acyltransferase</keyword>
<sequence>MKIRHAEVTDIDALLVLSEQIGMLHFENAPFAFNKPSAADKLFWLNMLNHDESSLFLLVESDRQVVGFLTAMMTQNDTIPFIVDCPICRVGTIVIDEKHRASGIGTKLMAACEHWAKSRGAAQIRLEVMTFNQSAQKFYQQLGFQDQSHIMYRHLD</sequence>
<dbReference type="EMBL" id="JAWRCP010000001">
    <property type="protein sequence ID" value="MDW6092584.1"/>
    <property type="molecule type" value="Genomic_DNA"/>
</dbReference>
<dbReference type="Pfam" id="PF00583">
    <property type="entry name" value="Acetyltransf_1"/>
    <property type="match status" value="1"/>
</dbReference>
<reference evidence="4 5" key="1">
    <citation type="submission" date="2023-11" db="EMBL/GenBank/DDBJ databases">
        <title>Plant-associative lifestyle of Vibrio porteresiae and its evolutionary dynamics.</title>
        <authorList>
            <person name="Rameshkumar N."/>
            <person name="Kirti K."/>
        </authorList>
    </citation>
    <scope>NUCLEOTIDE SEQUENCE [LARGE SCALE GENOMIC DNA]</scope>
    <source>
        <strain evidence="4 5">MSSRF7</strain>
    </source>
</reference>
<organism evidence="4 5">
    <name type="scientific">Vibrio rhizosphaerae</name>
    <dbReference type="NCBI Taxonomy" id="398736"/>
    <lineage>
        <taxon>Bacteria</taxon>
        <taxon>Pseudomonadati</taxon>
        <taxon>Pseudomonadota</taxon>
        <taxon>Gammaproteobacteria</taxon>
        <taxon>Vibrionales</taxon>
        <taxon>Vibrionaceae</taxon>
        <taxon>Vibrio</taxon>
    </lineage>
</organism>
<dbReference type="InterPro" id="IPR050832">
    <property type="entry name" value="Bact_Acetyltransf"/>
</dbReference>
<comment type="caution">
    <text evidence="4">The sequence shown here is derived from an EMBL/GenBank/DDBJ whole genome shotgun (WGS) entry which is preliminary data.</text>
</comment>
<dbReference type="PANTHER" id="PTHR43877:SF2">
    <property type="entry name" value="AMINOALKYLPHOSPHONATE N-ACETYLTRANSFERASE-RELATED"/>
    <property type="match status" value="1"/>
</dbReference>
<proteinExistence type="predicted"/>
<dbReference type="Gene3D" id="3.40.630.30">
    <property type="match status" value="1"/>
</dbReference>
<evidence type="ECO:0000313" key="5">
    <source>
        <dbReference type="Proteomes" id="UP001279860"/>
    </source>
</evidence>
<name>A0ABU4IWB5_9VIBR</name>
<evidence type="ECO:0000256" key="1">
    <source>
        <dbReference type="ARBA" id="ARBA00022679"/>
    </source>
</evidence>
<evidence type="ECO:0000313" key="4">
    <source>
        <dbReference type="EMBL" id="MDW6092584.1"/>
    </source>
</evidence>
<keyword evidence="1" id="KW-0808">Transferase</keyword>
<dbReference type="InterPro" id="IPR000182">
    <property type="entry name" value="GNAT_dom"/>
</dbReference>
<dbReference type="PROSITE" id="PS51186">
    <property type="entry name" value="GNAT"/>
    <property type="match status" value="1"/>
</dbReference>
<dbReference type="RefSeq" id="WP_038178668.1">
    <property type="nucleotide sequence ID" value="NZ_AP024903.1"/>
</dbReference>
<gene>
    <name evidence="4" type="ORF">SBX64_08505</name>
</gene>
<accession>A0ABU4IWB5</accession>
<protein>
    <submittedName>
        <fullName evidence="4">GNAT family N-acetyltransferase</fullName>
    </submittedName>
</protein>
<feature type="domain" description="N-acetyltransferase" evidence="3">
    <location>
        <begin position="1"/>
        <end position="156"/>
    </location>
</feature>
<keyword evidence="5" id="KW-1185">Reference proteome</keyword>
<dbReference type="InterPro" id="IPR016181">
    <property type="entry name" value="Acyl_CoA_acyltransferase"/>
</dbReference>